<dbReference type="EMBL" id="JARQWQ010000060">
    <property type="protein sequence ID" value="KAK2555837.1"/>
    <property type="molecule type" value="Genomic_DNA"/>
</dbReference>
<dbReference type="Proteomes" id="UP001249851">
    <property type="component" value="Unassembled WGS sequence"/>
</dbReference>
<keyword evidence="3" id="KW-1185">Reference proteome</keyword>
<feature type="region of interest" description="Disordered" evidence="1">
    <location>
        <begin position="1"/>
        <end position="57"/>
    </location>
</feature>
<name>A0AAD9Q6W2_ACRCE</name>
<gene>
    <name evidence="2" type="ORF">P5673_022478</name>
</gene>
<evidence type="ECO:0000313" key="3">
    <source>
        <dbReference type="Proteomes" id="UP001249851"/>
    </source>
</evidence>
<organism evidence="2 3">
    <name type="scientific">Acropora cervicornis</name>
    <name type="common">Staghorn coral</name>
    <dbReference type="NCBI Taxonomy" id="6130"/>
    <lineage>
        <taxon>Eukaryota</taxon>
        <taxon>Metazoa</taxon>
        <taxon>Cnidaria</taxon>
        <taxon>Anthozoa</taxon>
        <taxon>Hexacorallia</taxon>
        <taxon>Scleractinia</taxon>
        <taxon>Astrocoeniina</taxon>
        <taxon>Acroporidae</taxon>
        <taxon>Acropora</taxon>
    </lineage>
</organism>
<comment type="caution">
    <text evidence="2">The sequence shown here is derived from an EMBL/GenBank/DDBJ whole genome shotgun (WGS) entry which is preliminary data.</text>
</comment>
<dbReference type="AlphaFoldDB" id="A0AAD9Q6W2"/>
<reference evidence="2" key="1">
    <citation type="journal article" date="2023" name="G3 (Bethesda)">
        <title>Whole genome assembly and annotation of the endangered Caribbean coral Acropora cervicornis.</title>
        <authorList>
            <person name="Selwyn J.D."/>
            <person name="Vollmer S.V."/>
        </authorList>
    </citation>
    <scope>NUCLEOTIDE SEQUENCE</scope>
    <source>
        <strain evidence="2">K2</strain>
    </source>
</reference>
<evidence type="ECO:0000313" key="2">
    <source>
        <dbReference type="EMBL" id="KAK2555837.1"/>
    </source>
</evidence>
<sequence>MPNMGDDAETDAQEEGEDNMKEDKNDENKEVPDTSLERKRKNNRITAQTLKKRNENE</sequence>
<evidence type="ECO:0000256" key="1">
    <source>
        <dbReference type="SAM" id="MobiDB-lite"/>
    </source>
</evidence>
<feature type="compositionally biased region" description="Acidic residues" evidence="1">
    <location>
        <begin position="1"/>
        <end position="17"/>
    </location>
</feature>
<feature type="compositionally biased region" description="Basic and acidic residues" evidence="1">
    <location>
        <begin position="18"/>
        <end position="37"/>
    </location>
</feature>
<reference evidence="2" key="2">
    <citation type="journal article" date="2023" name="Science">
        <title>Genomic signatures of disease resistance in endangered staghorn corals.</title>
        <authorList>
            <person name="Vollmer S.V."/>
            <person name="Selwyn J.D."/>
            <person name="Despard B.A."/>
            <person name="Roesel C.L."/>
        </authorList>
    </citation>
    <scope>NUCLEOTIDE SEQUENCE</scope>
    <source>
        <strain evidence="2">K2</strain>
    </source>
</reference>
<protein>
    <submittedName>
        <fullName evidence="2">Uncharacterized protein</fullName>
    </submittedName>
</protein>
<proteinExistence type="predicted"/>
<accession>A0AAD9Q6W2</accession>